<sequence length="172" mass="19340">MAFPTVPEPPRPLAGPGFTSRELLPMQFEIVERDETWVAGLPVRSPKRALGELRDHDLEAAWAAVLHQELGGPLASAYTDYTGELGTYNTQIVGYQCASFDEVTRGHVVARLPRGTYARFSSVGNFPQVMTDLWTQIGYAEEHNQIKRTYTGDFECYPHAYKIDLYLAVETR</sequence>
<protein>
    <submittedName>
        <fullName evidence="2">AraC family transcriptional regulator</fullName>
    </submittedName>
</protein>
<name>A0A6G9YRY2_9NOCA</name>
<dbReference type="Pfam" id="PF14526">
    <property type="entry name" value="Cass2"/>
    <property type="match status" value="1"/>
</dbReference>
<reference evidence="2 3" key="1">
    <citation type="journal article" date="2019" name="ACS Chem. Biol.">
        <title>Identification and Mobilization of a Cryptic Antibiotic Biosynthesis Gene Locus from a Human-Pathogenic Nocardia Isolate.</title>
        <authorList>
            <person name="Herisse M."/>
            <person name="Ishida K."/>
            <person name="Porter J.L."/>
            <person name="Howden B."/>
            <person name="Hertweck C."/>
            <person name="Stinear T.P."/>
            <person name="Pidot S.J."/>
        </authorList>
    </citation>
    <scope>NUCLEOTIDE SEQUENCE [LARGE SCALE GENOMIC DNA]</scope>
    <source>
        <strain evidence="2 3">AUSMDU00012717</strain>
    </source>
</reference>
<evidence type="ECO:0000259" key="1">
    <source>
        <dbReference type="SMART" id="SM00871"/>
    </source>
</evidence>
<evidence type="ECO:0000313" key="2">
    <source>
        <dbReference type="EMBL" id="QIS15766.1"/>
    </source>
</evidence>
<dbReference type="InterPro" id="IPR029441">
    <property type="entry name" value="Cass2"/>
</dbReference>
<dbReference type="SMART" id="SM00871">
    <property type="entry name" value="AraC_E_bind"/>
    <property type="match status" value="1"/>
</dbReference>
<dbReference type="SUPFAM" id="SSF55136">
    <property type="entry name" value="Probable bacterial effector-binding domain"/>
    <property type="match status" value="1"/>
</dbReference>
<dbReference type="Gene3D" id="3.20.80.10">
    <property type="entry name" value="Regulatory factor, effector binding domain"/>
    <property type="match status" value="1"/>
</dbReference>
<proteinExistence type="predicted"/>
<dbReference type="AlphaFoldDB" id="A0A6G9YRY2"/>
<dbReference type="EMBL" id="CP046172">
    <property type="protein sequence ID" value="QIS15766.1"/>
    <property type="molecule type" value="Genomic_DNA"/>
</dbReference>
<dbReference type="InterPro" id="IPR010499">
    <property type="entry name" value="AraC_E-bd"/>
</dbReference>
<dbReference type="Proteomes" id="UP000503540">
    <property type="component" value="Chromosome"/>
</dbReference>
<dbReference type="InterPro" id="IPR011256">
    <property type="entry name" value="Reg_factor_effector_dom_sf"/>
</dbReference>
<dbReference type="PANTHER" id="PTHR36444">
    <property type="entry name" value="TRANSCRIPTIONAL REGULATOR PROTEIN YOBU-RELATED"/>
    <property type="match status" value="1"/>
</dbReference>
<dbReference type="InterPro" id="IPR053182">
    <property type="entry name" value="YobU-like_regulator"/>
</dbReference>
<accession>A0A6G9YRY2</accession>
<organism evidence="2 3">
    <name type="scientific">Nocardia arthritidis</name>
    <dbReference type="NCBI Taxonomy" id="228602"/>
    <lineage>
        <taxon>Bacteria</taxon>
        <taxon>Bacillati</taxon>
        <taxon>Actinomycetota</taxon>
        <taxon>Actinomycetes</taxon>
        <taxon>Mycobacteriales</taxon>
        <taxon>Nocardiaceae</taxon>
        <taxon>Nocardia</taxon>
    </lineage>
</organism>
<evidence type="ECO:0000313" key="3">
    <source>
        <dbReference type="Proteomes" id="UP000503540"/>
    </source>
</evidence>
<gene>
    <name evidence="2" type="ORF">F5544_39740</name>
</gene>
<dbReference type="KEGG" id="nah:F5544_39740"/>
<feature type="domain" description="AraC effector-binding" evidence="1">
    <location>
        <begin position="26"/>
        <end position="170"/>
    </location>
</feature>
<dbReference type="PANTHER" id="PTHR36444:SF2">
    <property type="entry name" value="TRANSCRIPTIONAL REGULATOR PROTEIN YOBU-RELATED"/>
    <property type="match status" value="1"/>
</dbReference>
<keyword evidence="3" id="KW-1185">Reference proteome</keyword>